<dbReference type="AlphaFoldDB" id="A0A9Q9ARX4"/>
<evidence type="ECO:0000313" key="2">
    <source>
        <dbReference type="EMBL" id="USW53484.1"/>
    </source>
</evidence>
<evidence type="ECO:0000313" key="3">
    <source>
        <dbReference type="Proteomes" id="UP001056384"/>
    </source>
</evidence>
<accession>A0A9Q9ARX4</accession>
<reference evidence="2" key="1">
    <citation type="submission" date="2022-06" db="EMBL/GenBank/DDBJ databases">
        <title>Complete genome sequences of two strains of the flax pathogen Septoria linicola.</title>
        <authorList>
            <person name="Lapalu N."/>
            <person name="Simon A."/>
            <person name="Demenou B."/>
            <person name="Paumier D."/>
            <person name="Guillot M.-P."/>
            <person name="Gout L."/>
            <person name="Valade R."/>
        </authorList>
    </citation>
    <scope>NUCLEOTIDE SEQUENCE</scope>
    <source>
        <strain evidence="2">SE15195</strain>
    </source>
</reference>
<organism evidence="2 3">
    <name type="scientific">Septoria linicola</name>
    <dbReference type="NCBI Taxonomy" id="215465"/>
    <lineage>
        <taxon>Eukaryota</taxon>
        <taxon>Fungi</taxon>
        <taxon>Dikarya</taxon>
        <taxon>Ascomycota</taxon>
        <taxon>Pezizomycotina</taxon>
        <taxon>Dothideomycetes</taxon>
        <taxon>Dothideomycetidae</taxon>
        <taxon>Mycosphaerellales</taxon>
        <taxon>Mycosphaerellaceae</taxon>
        <taxon>Septoria</taxon>
    </lineage>
</organism>
<feature type="compositionally biased region" description="Low complexity" evidence="1">
    <location>
        <begin position="99"/>
        <end position="108"/>
    </location>
</feature>
<name>A0A9Q9ARX4_9PEZI</name>
<sequence>MLEREDLFWLGALSLSFFIHRTNKPRYTQRLFFLPHSSYVNKKSSHASLRLLLPTTPSNLEPPIMSSNAQYQSSMDALVILRNSASDAPTTTAATISPARSVAAPPASQTANTAPLSASGNGSSPFVWTKLADKTVSLFASQVDIGDADFLHIVEILREQIGVAPTFNEVRARVTTLRQDAEHKKQAS</sequence>
<evidence type="ECO:0000256" key="1">
    <source>
        <dbReference type="SAM" id="MobiDB-lite"/>
    </source>
</evidence>
<keyword evidence="3" id="KW-1185">Reference proteome</keyword>
<feature type="region of interest" description="Disordered" evidence="1">
    <location>
        <begin position="99"/>
        <end position="121"/>
    </location>
</feature>
<dbReference type="EMBL" id="CP099422">
    <property type="protein sequence ID" value="USW53484.1"/>
    <property type="molecule type" value="Genomic_DNA"/>
</dbReference>
<gene>
    <name evidence="2" type="ORF">Slin15195_G068030</name>
</gene>
<dbReference type="Proteomes" id="UP001056384">
    <property type="component" value="Chromosome 5"/>
</dbReference>
<proteinExistence type="predicted"/>
<protein>
    <submittedName>
        <fullName evidence="2">Uncharacterized protein</fullName>
    </submittedName>
</protein>
<feature type="compositionally biased region" description="Polar residues" evidence="1">
    <location>
        <begin position="109"/>
        <end position="121"/>
    </location>
</feature>